<gene>
    <name evidence="2" type="ORF">CGOC_LOCUS3890</name>
</gene>
<evidence type="ECO:0000313" key="3">
    <source>
        <dbReference type="Proteomes" id="UP000271889"/>
    </source>
</evidence>
<proteinExistence type="predicted"/>
<feature type="compositionally biased region" description="Basic and acidic residues" evidence="1">
    <location>
        <begin position="10"/>
        <end position="34"/>
    </location>
</feature>
<dbReference type="Proteomes" id="UP000271889">
    <property type="component" value="Unassembled WGS sequence"/>
</dbReference>
<evidence type="ECO:0000313" key="2">
    <source>
        <dbReference type="EMBL" id="VDK57164.1"/>
    </source>
</evidence>
<dbReference type="AlphaFoldDB" id="A0A3P6SPZ7"/>
<feature type="region of interest" description="Disordered" evidence="1">
    <location>
        <begin position="1"/>
        <end position="43"/>
    </location>
</feature>
<dbReference type="EMBL" id="UYRV01010102">
    <property type="protein sequence ID" value="VDK57164.1"/>
    <property type="molecule type" value="Genomic_DNA"/>
</dbReference>
<reference evidence="2 3" key="1">
    <citation type="submission" date="2018-11" db="EMBL/GenBank/DDBJ databases">
        <authorList>
            <consortium name="Pathogen Informatics"/>
        </authorList>
    </citation>
    <scope>NUCLEOTIDE SEQUENCE [LARGE SCALE GENOMIC DNA]</scope>
</reference>
<sequence length="43" mass="5232">MNEKTEEDNVERRRNNETMERFNQHHGAQKKEYQSEEVVCVHA</sequence>
<evidence type="ECO:0000256" key="1">
    <source>
        <dbReference type="SAM" id="MobiDB-lite"/>
    </source>
</evidence>
<organism evidence="2 3">
    <name type="scientific">Cylicostephanus goldi</name>
    <name type="common">Nematode worm</name>
    <dbReference type="NCBI Taxonomy" id="71465"/>
    <lineage>
        <taxon>Eukaryota</taxon>
        <taxon>Metazoa</taxon>
        <taxon>Ecdysozoa</taxon>
        <taxon>Nematoda</taxon>
        <taxon>Chromadorea</taxon>
        <taxon>Rhabditida</taxon>
        <taxon>Rhabditina</taxon>
        <taxon>Rhabditomorpha</taxon>
        <taxon>Strongyloidea</taxon>
        <taxon>Strongylidae</taxon>
        <taxon>Cylicostephanus</taxon>
    </lineage>
</organism>
<protein>
    <submittedName>
        <fullName evidence="2">Uncharacterized protein</fullName>
    </submittedName>
</protein>
<keyword evidence="3" id="KW-1185">Reference proteome</keyword>
<name>A0A3P6SPZ7_CYLGO</name>
<accession>A0A3P6SPZ7</accession>